<evidence type="ECO:0000313" key="3">
    <source>
        <dbReference type="Proteomes" id="UP000185494"/>
    </source>
</evidence>
<protein>
    <submittedName>
        <fullName evidence="2">Phage capsid protein</fullName>
    </submittedName>
</protein>
<dbReference type="EMBL" id="CP015583">
    <property type="protein sequence ID" value="APT57622.1"/>
    <property type="molecule type" value="Genomic_DNA"/>
</dbReference>
<dbReference type="EMBL" id="JAVVDO010000002">
    <property type="protein sequence ID" value="MDT8329847.1"/>
    <property type="molecule type" value="Genomic_DNA"/>
</dbReference>
<sequence>MGQIDAAFVKQFEAEVHEAYQRQGSKLRPTVRSKTGVRGASTVFPRVGKGTAAAKSRAGQVPLMNLDHATVECFLQDYYAGEWIDRLDEVKLSFDEQTVVAHAGAYALGRKTDELIIAALDTATQTASGTGTGLTDTDGLTLAKVLRAFEMLGAADVPDDGQRYAVVGWKQWSQLLQIEEFANSNYIGDADLPWKGTQAKKWLGATWLPHSGLTLDGAVRNCFFYHRTSVGHAVAQEVTTDITWHGDRAAHFVNNMMSQGAVLIDPTGVVRMRAAE</sequence>
<dbReference type="eggNOG" id="ENOG502Z7ZE">
    <property type="taxonomic scope" value="Bacteria"/>
</dbReference>
<dbReference type="RefSeq" id="WP_075798447.1">
    <property type="nucleotide sequence ID" value="NZ_CP015583.1"/>
</dbReference>
<evidence type="ECO:0000313" key="2">
    <source>
        <dbReference type="EMBL" id="MDT8329847.1"/>
    </source>
</evidence>
<dbReference type="KEGG" id="rgi:RGI145_11425"/>
<dbReference type="STRING" id="257708.RGI145_11425"/>
<dbReference type="Proteomes" id="UP000185494">
    <property type="component" value="Chromosome 1"/>
</dbReference>
<reference evidence="2" key="3">
    <citation type="submission" date="2023-09" db="EMBL/GenBank/DDBJ databases">
        <authorList>
            <person name="Schober I."/>
            <person name="Bunk B."/>
        </authorList>
    </citation>
    <scope>NUCLEOTIDE SEQUENCE</scope>
    <source>
        <strain evidence="2">DSM 103800</strain>
    </source>
</reference>
<gene>
    <name evidence="1" type="ORF">RGI145_11425</name>
    <name evidence="2" type="ORF">RQ831_02205</name>
</gene>
<organism evidence="1 3">
    <name type="scientific">Roseomonas gilardii</name>
    <dbReference type="NCBI Taxonomy" id="257708"/>
    <lineage>
        <taxon>Bacteria</taxon>
        <taxon>Pseudomonadati</taxon>
        <taxon>Pseudomonadota</taxon>
        <taxon>Alphaproteobacteria</taxon>
        <taxon>Acetobacterales</taxon>
        <taxon>Roseomonadaceae</taxon>
        <taxon>Roseomonas</taxon>
    </lineage>
</organism>
<dbReference type="Pfam" id="PF19821">
    <property type="entry name" value="Phage_capsid_2"/>
    <property type="match status" value="1"/>
</dbReference>
<dbReference type="AlphaFoldDB" id="A0A1L7AFT7"/>
<keyword evidence="4" id="KW-1185">Reference proteome</keyword>
<evidence type="ECO:0000313" key="1">
    <source>
        <dbReference type="EMBL" id="APT57622.1"/>
    </source>
</evidence>
<proteinExistence type="predicted"/>
<accession>A0A1L7AFT7</accession>
<evidence type="ECO:0000313" key="4">
    <source>
        <dbReference type="Proteomes" id="UP001258945"/>
    </source>
</evidence>
<reference evidence="1 3" key="1">
    <citation type="submission" date="2016-05" db="EMBL/GenBank/DDBJ databases">
        <title>Complete Genome and Methylome Analysis of Psychrotrophic Bacterial Isolates from Antarctic Lake Untersee.</title>
        <authorList>
            <person name="Fomenkov A."/>
            <person name="Akimov V.N."/>
            <person name="Vasilyeva L.V."/>
            <person name="Andersen D."/>
            <person name="Vincze T."/>
            <person name="Roberts R.J."/>
        </authorList>
    </citation>
    <scope>NUCLEOTIDE SEQUENCE [LARGE SCALE GENOMIC DNA]</scope>
    <source>
        <strain evidence="1 3">U14-5</strain>
    </source>
</reference>
<dbReference type="Proteomes" id="UP001258945">
    <property type="component" value="Unassembled WGS sequence"/>
</dbReference>
<name>A0A1L7AFT7_9PROT</name>
<dbReference type="InterPro" id="IPR045565">
    <property type="entry name" value="Phage_capsid_2"/>
</dbReference>
<reference evidence="2 4" key="2">
    <citation type="journal article" date="2019" name="Microb. Pathog.">
        <title>Comparison of VITEK 2, MALDI-TOF MS, 16S rRNA gene sequencing, and whole-genome sequencing for identification of Roseomonas mucosa.</title>
        <authorList>
            <person name="Rudolph W.W."/>
            <person name="Gunzer F."/>
            <person name="Trauth M."/>
            <person name="Bunk B."/>
            <person name="Bigge R."/>
            <person name="Schrottner P."/>
        </authorList>
    </citation>
    <scope>NUCLEOTIDE SEQUENCE [LARGE SCALE GENOMIC DNA]</scope>
    <source>
        <strain evidence="2 4">DSM 103800</strain>
    </source>
</reference>